<sequence>MAGLALVAVLLIAAAVLVLQAASAASKAATAADLAALAAADVARGLATGDPCAAASSVAGRHGARVQDCTIGGAGPGTALVRVSVGVAGPLPDALGAARAGPPP</sequence>
<accession>A0A2L0UFG1</accession>
<dbReference type="NCBIfam" id="TIGR03816">
    <property type="entry name" value="tadE_like_DECH"/>
    <property type="match status" value="1"/>
</dbReference>
<proteinExistence type="predicted"/>
<name>A0A2L0UFG1_9MICC</name>
<evidence type="ECO:0008006" key="4">
    <source>
        <dbReference type="Google" id="ProtNLM"/>
    </source>
</evidence>
<evidence type="ECO:0000313" key="2">
    <source>
        <dbReference type="EMBL" id="AUZ87990.1"/>
    </source>
</evidence>
<protein>
    <recommendedName>
        <fullName evidence="4">Helicase</fullName>
    </recommendedName>
</protein>
<feature type="signal peptide" evidence="1">
    <location>
        <begin position="1"/>
        <end position="21"/>
    </location>
</feature>
<organism evidence="2 3">
    <name type="scientific">Arthrobacter agilis</name>
    <dbReference type="NCBI Taxonomy" id="37921"/>
    <lineage>
        <taxon>Bacteria</taxon>
        <taxon>Bacillati</taxon>
        <taxon>Actinomycetota</taxon>
        <taxon>Actinomycetes</taxon>
        <taxon>Micrococcales</taxon>
        <taxon>Micrococcaceae</taxon>
        <taxon>Arthrobacter</taxon>
    </lineage>
</organism>
<dbReference type="InterPro" id="IPR021202">
    <property type="entry name" value="Rv3654c-like"/>
</dbReference>
<feature type="chain" id="PRO_5038356636" description="Helicase" evidence="1">
    <location>
        <begin position="22"/>
        <end position="104"/>
    </location>
</feature>
<dbReference type="EMBL" id="CP024915">
    <property type="protein sequence ID" value="AUZ87990.1"/>
    <property type="molecule type" value="Genomic_DNA"/>
</dbReference>
<gene>
    <name evidence="2" type="ORF">CVO76_10390</name>
</gene>
<dbReference type="Proteomes" id="UP000239187">
    <property type="component" value="Chromosome"/>
</dbReference>
<reference evidence="2 3" key="1">
    <citation type="submission" date="2017-11" db="EMBL/GenBank/DDBJ databases">
        <title>Draft genome of Arthrobacter agilis strain UMCV2, a plant growth-promoting rhizobacterium and biocontrol capacity of phytopathogenic fungi.</title>
        <authorList>
            <person name="Martinez-Camara R."/>
            <person name="Santoyo G."/>
            <person name="Moreno-Hagelsieb G."/>
            <person name="Valencia-Cantero E."/>
        </authorList>
    </citation>
    <scope>NUCLEOTIDE SEQUENCE [LARGE SCALE GENOMIC DNA]</scope>
    <source>
        <strain evidence="2 3">UMCV2</strain>
    </source>
</reference>
<keyword evidence="1" id="KW-0732">Signal</keyword>
<evidence type="ECO:0000256" key="1">
    <source>
        <dbReference type="SAM" id="SignalP"/>
    </source>
</evidence>
<dbReference type="AlphaFoldDB" id="A0A2L0UFG1"/>
<evidence type="ECO:0000313" key="3">
    <source>
        <dbReference type="Proteomes" id="UP000239187"/>
    </source>
</evidence>